<accession>A0ABT8XES7</accession>
<comment type="caution">
    <text evidence="1">The sequence shown here is derived from an EMBL/GenBank/DDBJ whole genome shotgun (WGS) entry which is preliminary data.</text>
</comment>
<proteinExistence type="predicted"/>
<reference evidence="1" key="1">
    <citation type="submission" date="2022-04" db="EMBL/GenBank/DDBJ databases">
        <title>Shinella lacus sp. nov., a novel member of the genus Shinella from water.</title>
        <authorList>
            <person name="Deng Y."/>
        </authorList>
    </citation>
    <scope>NUCLEOTIDE SEQUENCE</scope>
    <source>
        <strain evidence="1">JCM 31239</strain>
    </source>
</reference>
<evidence type="ECO:0000313" key="1">
    <source>
        <dbReference type="EMBL" id="MDO6122264.1"/>
    </source>
</evidence>
<protein>
    <submittedName>
        <fullName evidence="1">DUF982 domain-containing protein</fullName>
    </submittedName>
</protein>
<dbReference type="InterPro" id="IPR010385">
    <property type="entry name" value="DUF982"/>
</dbReference>
<evidence type="ECO:0000313" key="2">
    <source>
        <dbReference type="Proteomes" id="UP001177080"/>
    </source>
</evidence>
<keyword evidence="2" id="KW-1185">Reference proteome</keyword>
<dbReference type="Gene3D" id="6.10.250.730">
    <property type="match status" value="1"/>
</dbReference>
<name>A0ABT8XES7_9HYPH</name>
<organism evidence="1 2">
    <name type="scientific">Shinella curvata</name>
    <dbReference type="NCBI Taxonomy" id="1817964"/>
    <lineage>
        <taxon>Bacteria</taxon>
        <taxon>Pseudomonadati</taxon>
        <taxon>Pseudomonadota</taxon>
        <taxon>Alphaproteobacteria</taxon>
        <taxon>Hyphomicrobiales</taxon>
        <taxon>Rhizobiaceae</taxon>
        <taxon>Shinella</taxon>
    </lineage>
</organism>
<dbReference type="EMBL" id="WHSC02000006">
    <property type="protein sequence ID" value="MDO6122264.1"/>
    <property type="molecule type" value="Genomic_DNA"/>
</dbReference>
<dbReference type="Pfam" id="PF06169">
    <property type="entry name" value="DUF982"/>
    <property type="match status" value="1"/>
</dbReference>
<dbReference type="RefSeq" id="WP_244759978.1">
    <property type="nucleotide sequence ID" value="NZ_JALJCJ010000002.1"/>
</dbReference>
<gene>
    <name evidence="1" type="ORF">GB928_013805</name>
</gene>
<dbReference type="Proteomes" id="UP001177080">
    <property type="component" value="Unassembled WGS sequence"/>
</dbReference>
<sequence>MTIYATDRLWDEAVVLEAKGRVLRVQSTRDALLCLKNHWPTENGPAMRTAISVGEQGLTSDDDPAFARRAFIEAAREAGFSVNAWTVA</sequence>